<proteinExistence type="predicted"/>
<dbReference type="EMBL" id="OD026205">
    <property type="protein sequence ID" value="CAD7420034.1"/>
    <property type="molecule type" value="Genomic_DNA"/>
</dbReference>
<name>A0A7R9DUD4_TIMPO</name>
<reference evidence="1" key="1">
    <citation type="submission" date="2020-11" db="EMBL/GenBank/DDBJ databases">
        <authorList>
            <person name="Tran Van P."/>
        </authorList>
    </citation>
    <scope>NUCLEOTIDE SEQUENCE</scope>
</reference>
<accession>A0A7R9DUD4</accession>
<protein>
    <submittedName>
        <fullName evidence="1">Uncharacterized protein</fullName>
    </submittedName>
</protein>
<gene>
    <name evidence="1" type="ORF">TPSB3V08_LOCUS13449</name>
</gene>
<evidence type="ECO:0000313" key="1">
    <source>
        <dbReference type="EMBL" id="CAD7420034.1"/>
    </source>
</evidence>
<organism evidence="1">
    <name type="scientific">Timema poppense</name>
    <name type="common">Walking stick</name>
    <dbReference type="NCBI Taxonomy" id="170557"/>
    <lineage>
        <taxon>Eukaryota</taxon>
        <taxon>Metazoa</taxon>
        <taxon>Ecdysozoa</taxon>
        <taxon>Arthropoda</taxon>
        <taxon>Hexapoda</taxon>
        <taxon>Insecta</taxon>
        <taxon>Pterygota</taxon>
        <taxon>Neoptera</taxon>
        <taxon>Polyneoptera</taxon>
        <taxon>Phasmatodea</taxon>
        <taxon>Timematodea</taxon>
        <taxon>Timematoidea</taxon>
        <taxon>Timematidae</taxon>
        <taxon>Timema</taxon>
    </lineage>
</organism>
<sequence>MKNLVHRVRVQTKLSYVNVLGKDQSQDSQTTCVCLSDRLSLAETESDLAESDPFPAVNSLDDVMLEYVPFESIRRLLGDHAGYLDSALQDNLDLECDLEQQFLELSNMDLLNQEHIDGDIRQQFLELSNLDTQREQF</sequence>
<dbReference type="AlphaFoldDB" id="A0A7R9DUD4"/>